<keyword evidence="8" id="KW-1185">Reference proteome</keyword>
<accession>A0AA36HD19</accession>
<protein>
    <recommendedName>
        <fullName evidence="6">G-protein coupled receptors family 1 profile domain-containing protein</fullName>
    </recommendedName>
</protein>
<dbReference type="InterPro" id="IPR017452">
    <property type="entry name" value="GPCR_Rhodpsn_7TM"/>
</dbReference>
<dbReference type="GO" id="GO:0016020">
    <property type="term" value="C:membrane"/>
    <property type="evidence" value="ECO:0007669"/>
    <property type="project" value="UniProtKB-SubCell"/>
</dbReference>
<dbReference type="EMBL" id="CATQJL010000316">
    <property type="protein sequence ID" value="CAJ0608126.1"/>
    <property type="molecule type" value="Genomic_DNA"/>
</dbReference>
<proteinExistence type="predicted"/>
<feature type="transmembrane region" description="Helical" evidence="5">
    <location>
        <begin position="89"/>
        <end position="110"/>
    </location>
</feature>
<dbReference type="AlphaFoldDB" id="A0AA36HD19"/>
<sequence>MMNETDFASLPVINYVEAVLIVFTFVMGFMVNFMPFLVIIRHKSFHNSFGYIIAYNALANVFVLLVIGVWAAPWTLFAVPKSVQGANLFFGQTALFFLEAGFHGNLLITLNRFAAVTFPLKYRLWFTPKSTIIMLICMTCVPLAYSTIFFIGVPDISGILAYATVFQFD</sequence>
<feature type="domain" description="G-protein coupled receptors family 1 profile" evidence="6">
    <location>
        <begin position="31"/>
        <end position="169"/>
    </location>
</feature>
<name>A0AA36HD19_CYLNA</name>
<dbReference type="PANTHER" id="PTHR23017:SF3">
    <property type="entry name" value="G-PROTEIN COUPLED RECEPTORS FAMILY 1 PROFILE DOMAIN-CONTAINING PROTEIN"/>
    <property type="match status" value="1"/>
</dbReference>
<dbReference type="Proteomes" id="UP001176961">
    <property type="component" value="Unassembled WGS sequence"/>
</dbReference>
<dbReference type="PANTHER" id="PTHR23017">
    <property type="entry name" value="SERPENTINE RECEPTOR, CLASS X"/>
    <property type="match status" value="1"/>
</dbReference>
<evidence type="ECO:0000313" key="7">
    <source>
        <dbReference type="EMBL" id="CAJ0608126.1"/>
    </source>
</evidence>
<keyword evidence="4 5" id="KW-0472">Membrane</keyword>
<evidence type="ECO:0000313" key="8">
    <source>
        <dbReference type="Proteomes" id="UP001176961"/>
    </source>
</evidence>
<comment type="caution">
    <text evidence="7">The sequence shown here is derived from an EMBL/GenBank/DDBJ whole genome shotgun (WGS) entry which is preliminary data.</text>
</comment>
<gene>
    <name evidence="7" type="ORF">CYNAS_LOCUS20109</name>
</gene>
<dbReference type="InterPro" id="IPR019430">
    <property type="entry name" value="7TM_GPCR_serpentine_rcpt_Srx"/>
</dbReference>
<dbReference type="CDD" id="cd00637">
    <property type="entry name" value="7tm_classA_rhodopsin-like"/>
    <property type="match status" value="1"/>
</dbReference>
<feature type="transmembrane region" description="Helical" evidence="5">
    <location>
        <begin position="12"/>
        <end position="40"/>
    </location>
</feature>
<evidence type="ECO:0000256" key="4">
    <source>
        <dbReference type="ARBA" id="ARBA00023136"/>
    </source>
</evidence>
<dbReference type="SUPFAM" id="SSF81321">
    <property type="entry name" value="Family A G protein-coupled receptor-like"/>
    <property type="match status" value="1"/>
</dbReference>
<evidence type="ECO:0000256" key="5">
    <source>
        <dbReference type="SAM" id="Phobius"/>
    </source>
</evidence>
<evidence type="ECO:0000256" key="3">
    <source>
        <dbReference type="ARBA" id="ARBA00022989"/>
    </source>
</evidence>
<dbReference type="PROSITE" id="PS00237">
    <property type="entry name" value="G_PROTEIN_RECEP_F1_1"/>
    <property type="match status" value="1"/>
</dbReference>
<feature type="transmembrane region" description="Helical" evidence="5">
    <location>
        <begin position="52"/>
        <end position="77"/>
    </location>
</feature>
<organism evidence="7 8">
    <name type="scientific">Cylicocyclus nassatus</name>
    <name type="common">Nematode worm</name>
    <dbReference type="NCBI Taxonomy" id="53992"/>
    <lineage>
        <taxon>Eukaryota</taxon>
        <taxon>Metazoa</taxon>
        <taxon>Ecdysozoa</taxon>
        <taxon>Nematoda</taxon>
        <taxon>Chromadorea</taxon>
        <taxon>Rhabditida</taxon>
        <taxon>Rhabditina</taxon>
        <taxon>Rhabditomorpha</taxon>
        <taxon>Strongyloidea</taxon>
        <taxon>Strongylidae</taxon>
        <taxon>Cylicocyclus</taxon>
    </lineage>
</organism>
<dbReference type="Gene3D" id="1.20.1070.10">
    <property type="entry name" value="Rhodopsin 7-helix transmembrane proteins"/>
    <property type="match status" value="1"/>
</dbReference>
<dbReference type="Pfam" id="PF10328">
    <property type="entry name" value="7TM_GPCR_Srx"/>
    <property type="match status" value="1"/>
</dbReference>
<evidence type="ECO:0000256" key="2">
    <source>
        <dbReference type="ARBA" id="ARBA00022692"/>
    </source>
</evidence>
<dbReference type="InterPro" id="IPR000276">
    <property type="entry name" value="GPCR_Rhodpsn"/>
</dbReference>
<dbReference type="GO" id="GO:0004930">
    <property type="term" value="F:G protein-coupled receptor activity"/>
    <property type="evidence" value="ECO:0007669"/>
    <property type="project" value="InterPro"/>
</dbReference>
<evidence type="ECO:0000256" key="1">
    <source>
        <dbReference type="ARBA" id="ARBA00004370"/>
    </source>
</evidence>
<dbReference type="PROSITE" id="PS50262">
    <property type="entry name" value="G_PROTEIN_RECEP_F1_2"/>
    <property type="match status" value="1"/>
</dbReference>
<evidence type="ECO:0000259" key="6">
    <source>
        <dbReference type="PROSITE" id="PS50262"/>
    </source>
</evidence>
<comment type="subcellular location">
    <subcellularLocation>
        <location evidence="1">Membrane</location>
    </subcellularLocation>
</comment>
<keyword evidence="3 5" id="KW-1133">Transmembrane helix</keyword>
<reference evidence="7" key="1">
    <citation type="submission" date="2023-07" db="EMBL/GenBank/DDBJ databases">
        <authorList>
            <consortium name="CYATHOMIX"/>
        </authorList>
    </citation>
    <scope>NUCLEOTIDE SEQUENCE</scope>
    <source>
        <strain evidence="7">N/A</strain>
    </source>
</reference>
<keyword evidence="2 5" id="KW-0812">Transmembrane</keyword>
<feature type="transmembrane region" description="Helical" evidence="5">
    <location>
        <begin position="131"/>
        <end position="153"/>
    </location>
</feature>